<protein>
    <submittedName>
        <fullName evidence="1">Uncharacterized protein</fullName>
    </submittedName>
</protein>
<name>A0ACC2USL3_9FUNG</name>
<accession>A0ACC2USL3</accession>
<sequence>MEVRSRRFFGHEVFGKLHVPAGIVFDEGPFEGWFPITRTGKNRGGDLYPHPLHPLS</sequence>
<evidence type="ECO:0000313" key="2">
    <source>
        <dbReference type="Proteomes" id="UP001165960"/>
    </source>
</evidence>
<keyword evidence="2" id="KW-1185">Reference proteome</keyword>
<dbReference type="Proteomes" id="UP001165960">
    <property type="component" value="Unassembled WGS sequence"/>
</dbReference>
<reference evidence="1" key="1">
    <citation type="submission" date="2022-04" db="EMBL/GenBank/DDBJ databases">
        <title>Genome of the entomopathogenic fungus Entomophthora muscae.</title>
        <authorList>
            <person name="Elya C."/>
            <person name="Lovett B.R."/>
            <person name="Lee E."/>
            <person name="Macias A.M."/>
            <person name="Hajek A.E."/>
            <person name="De Bivort B.L."/>
            <person name="Kasson M.T."/>
            <person name="De Fine Licht H.H."/>
            <person name="Stajich J.E."/>
        </authorList>
    </citation>
    <scope>NUCLEOTIDE SEQUENCE</scope>
    <source>
        <strain evidence="1">Berkeley</strain>
    </source>
</reference>
<evidence type="ECO:0000313" key="1">
    <source>
        <dbReference type="EMBL" id="KAJ9089838.1"/>
    </source>
</evidence>
<comment type="caution">
    <text evidence="1">The sequence shown here is derived from an EMBL/GenBank/DDBJ whole genome shotgun (WGS) entry which is preliminary data.</text>
</comment>
<proteinExistence type="predicted"/>
<organism evidence="1 2">
    <name type="scientific">Entomophthora muscae</name>
    <dbReference type="NCBI Taxonomy" id="34485"/>
    <lineage>
        <taxon>Eukaryota</taxon>
        <taxon>Fungi</taxon>
        <taxon>Fungi incertae sedis</taxon>
        <taxon>Zoopagomycota</taxon>
        <taxon>Entomophthoromycotina</taxon>
        <taxon>Entomophthoromycetes</taxon>
        <taxon>Entomophthorales</taxon>
        <taxon>Entomophthoraceae</taxon>
        <taxon>Entomophthora</taxon>
    </lineage>
</organism>
<gene>
    <name evidence="1" type="ORF">DSO57_1008797</name>
</gene>
<dbReference type="EMBL" id="QTSX02000027">
    <property type="protein sequence ID" value="KAJ9089838.1"/>
    <property type="molecule type" value="Genomic_DNA"/>
</dbReference>